<dbReference type="EC" id="3.5.2.17" evidence="7"/>
<proteinExistence type="inferred from homology"/>
<accession>A0ABU4B2G2</accession>
<comment type="catalytic activity">
    <reaction evidence="1 7">
        <text>5-hydroxyisourate + H2O = 5-hydroxy-2-oxo-4-ureido-2,5-dihydro-1H-imidazole-5-carboxylate + H(+)</text>
        <dbReference type="Rhea" id="RHEA:23736"/>
        <dbReference type="ChEBI" id="CHEBI:15377"/>
        <dbReference type="ChEBI" id="CHEBI:15378"/>
        <dbReference type="ChEBI" id="CHEBI:18072"/>
        <dbReference type="ChEBI" id="CHEBI:58639"/>
        <dbReference type="EC" id="3.5.2.17"/>
    </reaction>
</comment>
<protein>
    <recommendedName>
        <fullName evidence="7">5-hydroxyisourate hydrolase</fullName>
        <shortName evidence="7">HIU hydrolase</shortName>
        <shortName evidence="7">HIUHase</shortName>
        <ecNumber evidence="7">3.5.2.17</ecNumber>
    </recommendedName>
</protein>
<evidence type="ECO:0000259" key="8">
    <source>
        <dbReference type="SMART" id="SM00095"/>
    </source>
</evidence>
<evidence type="ECO:0000256" key="3">
    <source>
        <dbReference type="ARBA" id="ARBA00009850"/>
    </source>
</evidence>
<evidence type="ECO:0000256" key="2">
    <source>
        <dbReference type="ARBA" id="ARBA00002704"/>
    </source>
</evidence>
<comment type="subunit">
    <text evidence="4 7">Homotetramer.</text>
</comment>
<dbReference type="InterPro" id="IPR036817">
    <property type="entry name" value="Transthyretin/HIU_hydrolase_sf"/>
</dbReference>
<dbReference type="Proteomes" id="UP001185899">
    <property type="component" value="Unassembled WGS sequence"/>
</dbReference>
<dbReference type="SMART" id="SM00095">
    <property type="entry name" value="TR_THY"/>
    <property type="match status" value="1"/>
</dbReference>
<feature type="domain" description="Transthyretin/hydroxyisourate hydrolase" evidence="8">
    <location>
        <begin position="3"/>
        <end position="111"/>
    </location>
</feature>
<evidence type="ECO:0000256" key="7">
    <source>
        <dbReference type="RuleBase" id="RU361270"/>
    </source>
</evidence>
<dbReference type="EMBL" id="JAWLKE010000007">
    <property type="protein sequence ID" value="MDV6232677.1"/>
    <property type="molecule type" value="Genomic_DNA"/>
</dbReference>
<comment type="function">
    <text evidence="2">Catalyzes the hydrolysis of 5-hydroxyisourate (HIU) to 2-oxo-4-hydroxy-4-carboxy-5-ureidoimidazoline (OHCU).</text>
</comment>
<dbReference type="GO" id="GO:0033971">
    <property type="term" value="F:hydroxyisourate hydrolase activity"/>
    <property type="evidence" value="ECO:0007669"/>
    <property type="project" value="UniProtKB-EC"/>
</dbReference>
<dbReference type="InterPro" id="IPR000895">
    <property type="entry name" value="Transthyretin/HIU_hydrolase"/>
</dbReference>
<dbReference type="PRINTS" id="PR00189">
    <property type="entry name" value="TRNSTHYRETIN"/>
</dbReference>
<dbReference type="SUPFAM" id="SSF49472">
    <property type="entry name" value="Transthyretin (synonym: prealbumin)"/>
    <property type="match status" value="1"/>
</dbReference>
<dbReference type="Gene3D" id="2.60.40.180">
    <property type="entry name" value="Transthyretin/hydroxyisourate hydrolase domain"/>
    <property type="match status" value="1"/>
</dbReference>
<evidence type="ECO:0000313" key="9">
    <source>
        <dbReference type="EMBL" id="MDV6232677.1"/>
    </source>
</evidence>
<dbReference type="InterPro" id="IPR023418">
    <property type="entry name" value="Thyroxine_BS"/>
</dbReference>
<evidence type="ECO:0000313" key="10">
    <source>
        <dbReference type="Proteomes" id="UP001185899"/>
    </source>
</evidence>
<dbReference type="NCBIfam" id="TIGR02962">
    <property type="entry name" value="hdxy_isourate"/>
    <property type="match status" value="1"/>
</dbReference>
<dbReference type="PROSITE" id="PS00768">
    <property type="entry name" value="TRANSTHYRETIN_1"/>
    <property type="match status" value="1"/>
</dbReference>
<dbReference type="InterPro" id="IPR014306">
    <property type="entry name" value="Hydroxyisourate_hydrolase"/>
</dbReference>
<comment type="similarity">
    <text evidence="3 7">Belongs to the transthyretin family. 5-hydroxyisourate hydrolase subfamily.</text>
</comment>
<reference evidence="9 10" key="1">
    <citation type="submission" date="2023-10" db="EMBL/GenBank/DDBJ databases">
        <title>Development of a sustainable strategy for remediation of hydrocarbon-contaminated territories based on the waste exchange concept.</title>
        <authorList>
            <person name="Krivoruchko A."/>
        </authorList>
    </citation>
    <scope>NUCLEOTIDE SEQUENCE [LARGE SCALE GENOMIC DNA]</scope>
    <source>
        <strain evidence="9 10">IEGM 1322</strain>
    </source>
</reference>
<keyword evidence="5 7" id="KW-0659">Purine metabolism</keyword>
<dbReference type="RefSeq" id="WP_317549177.1">
    <property type="nucleotide sequence ID" value="NZ_JAWLKE010000007.1"/>
</dbReference>
<evidence type="ECO:0000256" key="5">
    <source>
        <dbReference type="ARBA" id="ARBA00022631"/>
    </source>
</evidence>
<evidence type="ECO:0000256" key="6">
    <source>
        <dbReference type="ARBA" id="ARBA00022801"/>
    </source>
</evidence>
<keyword evidence="6 7" id="KW-0378">Hydrolase</keyword>
<sequence>MPDAKSHVTAHVLDAARGVPAQGVSIVLADHHDTPVADAITDEQGRVSSLGPAELEPGIYRLTFATGAYFASQHTECFHPEVVVTFEITAPDQHYHIPLLLSPFAFTTYRGS</sequence>
<dbReference type="PANTHER" id="PTHR10395">
    <property type="entry name" value="URICASE AND TRANSTHYRETIN-RELATED"/>
    <property type="match status" value="1"/>
</dbReference>
<organism evidence="9 10">
    <name type="scientific">Rhodococcus cercidiphylli</name>
    <dbReference type="NCBI Taxonomy" id="489916"/>
    <lineage>
        <taxon>Bacteria</taxon>
        <taxon>Bacillati</taxon>
        <taxon>Actinomycetota</taxon>
        <taxon>Actinomycetes</taxon>
        <taxon>Mycobacteriales</taxon>
        <taxon>Nocardiaceae</taxon>
        <taxon>Rhodococcus</taxon>
    </lineage>
</organism>
<dbReference type="Pfam" id="PF00576">
    <property type="entry name" value="Transthyretin"/>
    <property type="match status" value="1"/>
</dbReference>
<evidence type="ECO:0000256" key="4">
    <source>
        <dbReference type="ARBA" id="ARBA00011881"/>
    </source>
</evidence>
<evidence type="ECO:0000256" key="1">
    <source>
        <dbReference type="ARBA" id="ARBA00001043"/>
    </source>
</evidence>
<gene>
    <name evidence="9" type="primary">uraH</name>
    <name evidence="9" type="ORF">R3P95_19160</name>
</gene>
<dbReference type="CDD" id="cd05822">
    <property type="entry name" value="TLP_HIUase"/>
    <property type="match status" value="1"/>
</dbReference>
<comment type="caution">
    <text evidence="9">The sequence shown here is derived from an EMBL/GenBank/DDBJ whole genome shotgun (WGS) entry which is preliminary data.</text>
</comment>
<dbReference type="PANTHER" id="PTHR10395:SF7">
    <property type="entry name" value="5-HYDROXYISOURATE HYDROLASE"/>
    <property type="match status" value="1"/>
</dbReference>
<dbReference type="InterPro" id="IPR023416">
    <property type="entry name" value="Transthyretin/HIU_hydrolase_d"/>
</dbReference>
<name>A0ABU4B2G2_9NOCA</name>
<keyword evidence="10" id="KW-1185">Reference proteome</keyword>